<keyword evidence="3" id="KW-1185">Reference proteome</keyword>
<dbReference type="Proteomes" id="UP001054889">
    <property type="component" value="Unassembled WGS sequence"/>
</dbReference>
<dbReference type="InterPro" id="IPR011009">
    <property type="entry name" value="Kinase-like_dom_sf"/>
</dbReference>
<dbReference type="EMBL" id="BQKI01000005">
    <property type="protein sequence ID" value="GJM95336.1"/>
    <property type="molecule type" value="Genomic_DNA"/>
</dbReference>
<dbReference type="GO" id="GO:0005524">
    <property type="term" value="F:ATP binding"/>
    <property type="evidence" value="ECO:0007669"/>
    <property type="project" value="InterPro"/>
</dbReference>
<feature type="domain" description="Protein kinase" evidence="1">
    <location>
        <begin position="1"/>
        <end position="102"/>
    </location>
</feature>
<dbReference type="GO" id="GO:0004672">
    <property type="term" value="F:protein kinase activity"/>
    <property type="evidence" value="ECO:0007669"/>
    <property type="project" value="InterPro"/>
</dbReference>
<dbReference type="PROSITE" id="PS50011">
    <property type="entry name" value="PROTEIN_KINASE_DOM"/>
    <property type="match status" value="1"/>
</dbReference>
<dbReference type="SUPFAM" id="SSF56112">
    <property type="entry name" value="Protein kinase-like (PK-like)"/>
    <property type="match status" value="1"/>
</dbReference>
<gene>
    <name evidence="2" type="primary">ga12058</name>
    <name evidence="2" type="ORF">PR202_ga12058</name>
</gene>
<dbReference type="Pfam" id="PF00069">
    <property type="entry name" value="Pkinase"/>
    <property type="match status" value="1"/>
</dbReference>
<dbReference type="InterPro" id="IPR000719">
    <property type="entry name" value="Prot_kinase_dom"/>
</dbReference>
<accession>A0AAV5CAK3</accession>
<dbReference type="PANTHER" id="PTHR45707:SF50">
    <property type="entry name" value="VESICLE-ASSOCIATED PROTEIN 1-1"/>
    <property type="match status" value="1"/>
</dbReference>
<dbReference type="PANTHER" id="PTHR45707">
    <property type="entry name" value="C2 CALCIUM/LIPID-BINDING PLANT PHOSPHORIBOSYLTRANSFERASE FAMILY PROTEIN"/>
    <property type="match status" value="1"/>
</dbReference>
<dbReference type="Gene3D" id="1.10.510.10">
    <property type="entry name" value="Transferase(Phosphotransferase) domain 1"/>
    <property type="match status" value="1"/>
</dbReference>
<protein>
    <recommendedName>
        <fullName evidence="1">Protein kinase domain-containing protein</fullName>
    </recommendedName>
</protein>
<proteinExistence type="predicted"/>
<evidence type="ECO:0000259" key="1">
    <source>
        <dbReference type="PROSITE" id="PS50011"/>
    </source>
</evidence>
<reference evidence="2" key="2">
    <citation type="submission" date="2021-12" db="EMBL/GenBank/DDBJ databases">
        <title>Resequencing data analysis of finger millet.</title>
        <authorList>
            <person name="Hatakeyama M."/>
            <person name="Aluri S."/>
            <person name="Balachadran M.T."/>
            <person name="Sivarajan S.R."/>
            <person name="Poveda L."/>
            <person name="Shimizu-Inatsugi R."/>
            <person name="Schlapbach R."/>
            <person name="Sreeman S.M."/>
            <person name="Shimizu K.K."/>
        </authorList>
    </citation>
    <scope>NUCLEOTIDE SEQUENCE</scope>
</reference>
<sequence>MDLKPANILLDDQMVPKITDFGLSRPEEKSRTMSANRLLSLGYCAPEYLEHGKMSLRSDIYSLGVIIIEIVTGSKEDPSIDKVSDLSQQHRILFLHTEPWKF</sequence>
<organism evidence="2 3">
    <name type="scientific">Eleusine coracana subsp. coracana</name>
    <dbReference type="NCBI Taxonomy" id="191504"/>
    <lineage>
        <taxon>Eukaryota</taxon>
        <taxon>Viridiplantae</taxon>
        <taxon>Streptophyta</taxon>
        <taxon>Embryophyta</taxon>
        <taxon>Tracheophyta</taxon>
        <taxon>Spermatophyta</taxon>
        <taxon>Magnoliopsida</taxon>
        <taxon>Liliopsida</taxon>
        <taxon>Poales</taxon>
        <taxon>Poaceae</taxon>
        <taxon>PACMAD clade</taxon>
        <taxon>Chloridoideae</taxon>
        <taxon>Cynodonteae</taxon>
        <taxon>Eleusininae</taxon>
        <taxon>Eleusine</taxon>
    </lineage>
</organism>
<comment type="caution">
    <text evidence="2">The sequence shown here is derived from an EMBL/GenBank/DDBJ whole genome shotgun (WGS) entry which is preliminary data.</text>
</comment>
<dbReference type="AlphaFoldDB" id="A0AAV5CAK3"/>
<reference evidence="2" key="1">
    <citation type="journal article" date="2018" name="DNA Res.">
        <title>Multiple hybrid de novo genome assembly of finger millet, an orphan allotetraploid crop.</title>
        <authorList>
            <person name="Hatakeyama M."/>
            <person name="Aluri S."/>
            <person name="Balachadran M.T."/>
            <person name="Sivarajan S.R."/>
            <person name="Patrignani A."/>
            <person name="Gruter S."/>
            <person name="Poveda L."/>
            <person name="Shimizu-Inatsugi R."/>
            <person name="Baeten J."/>
            <person name="Francoijs K.J."/>
            <person name="Nataraja K.N."/>
            <person name="Reddy Y.A.N."/>
            <person name="Phadnis S."/>
            <person name="Ravikumar R.L."/>
            <person name="Schlapbach R."/>
            <person name="Sreeman S.M."/>
            <person name="Shimizu K.K."/>
        </authorList>
    </citation>
    <scope>NUCLEOTIDE SEQUENCE</scope>
</reference>
<name>A0AAV5CAK3_ELECO</name>
<evidence type="ECO:0000313" key="3">
    <source>
        <dbReference type="Proteomes" id="UP001054889"/>
    </source>
</evidence>
<evidence type="ECO:0000313" key="2">
    <source>
        <dbReference type="EMBL" id="GJM95336.1"/>
    </source>
</evidence>